<evidence type="ECO:0000259" key="3">
    <source>
        <dbReference type="Pfam" id="PF13505"/>
    </source>
</evidence>
<evidence type="ECO:0000313" key="5">
    <source>
        <dbReference type="Proteomes" id="UP000000466"/>
    </source>
</evidence>
<evidence type="ECO:0000256" key="2">
    <source>
        <dbReference type="SAM" id="SignalP"/>
    </source>
</evidence>
<keyword evidence="1 2" id="KW-0732">Signal</keyword>
<feature type="signal peptide" evidence="2">
    <location>
        <begin position="1"/>
        <end position="21"/>
    </location>
</feature>
<name>K4KJZ2_SIMAS</name>
<dbReference type="SUPFAM" id="SSF56925">
    <property type="entry name" value="OMPA-like"/>
    <property type="match status" value="1"/>
</dbReference>
<feature type="domain" description="Outer membrane protein beta-barrel" evidence="3">
    <location>
        <begin position="8"/>
        <end position="180"/>
    </location>
</feature>
<dbReference type="AlphaFoldDB" id="K4KJZ2"/>
<dbReference type="InterPro" id="IPR011250">
    <property type="entry name" value="OMP/PagP_B-barrel"/>
</dbReference>
<gene>
    <name evidence="4" type="ordered locus">M5M_05690</name>
</gene>
<sequence length="180" mass="18864">MKKTLLASTCLILGLAQPAFAGDETGFYLGGSVGSSQLSYKGDGSSIDDDDVGYKVFAGYNFGLIPLINLAVEGSYVDFGSQTGDILGDSYTLTSTGLQGHALAGVNLGPVGLFAKAGVMNWDSKLKGDAETTNESGSDPAYGVGAKFQLMSFQLRAEYERLQLDDADVDFFSVGAAYTF</sequence>
<dbReference type="OrthoDB" id="7620169at2"/>
<dbReference type="Pfam" id="PF13505">
    <property type="entry name" value="OMP_b-brl"/>
    <property type="match status" value="1"/>
</dbReference>
<reference evidence="4 5" key="1">
    <citation type="journal article" date="2013" name="Genome Announc.">
        <title>Complete genome sequence of Simiduia agarivorans SA1(T), a marine bacterium able to degrade a variety of polysaccharides.</title>
        <authorList>
            <person name="Lin S.Y."/>
            <person name="Shieh W.Y."/>
            <person name="Chen J.S."/>
            <person name="Tang S.L."/>
        </authorList>
    </citation>
    <scope>NUCLEOTIDE SEQUENCE [LARGE SCALE GENOMIC DNA]</scope>
    <source>
        <strain evidence="5">DSM 21679 / JCM 13881 / BCRC 17597 / SA1</strain>
    </source>
</reference>
<dbReference type="STRING" id="1117647.M5M_05690"/>
<dbReference type="HOGENOM" id="CLU_106646_2_0_6"/>
<organism evidence="4 5">
    <name type="scientific">Simiduia agarivorans (strain DSM 21679 / JCM 13881 / BCRC 17597 / SA1)</name>
    <dbReference type="NCBI Taxonomy" id="1117647"/>
    <lineage>
        <taxon>Bacteria</taxon>
        <taxon>Pseudomonadati</taxon>
        <taxon>Pseudomonadota</taxon>
        <taxon>Gammaproteobacteria</taxon>
        <taxon>Cellvibrionales</taxon>
        <taxon>Cellvibrionaceae</taxon>
        <taxon>Simiduia</taxon>
    </lineage>
</organism>
<keyword evidence="5" id="KW-1185">Reference proteome</keyword>
<protein>
    <submittedName>
        <fullName evidence="4">OmpA-like transmembrane domain-containing protein</fullName>
    </submittedName>
</protein>
<feature type="chain" id="PRO_5003878223" evidence="2">
    <location>
        <begin position="22"/>
        <end position="180"/>
    </location>
</feature>
<accession>K4KJZ2</accession>
<dbReference type="eggNOG" id="COG3637">
    <property type="taxonomic scope" value="Bacteria"/>
</dbReference>
<evidence type="ECO:0000313" key="4">
    <source>
        <dbReference type="EMBL" id="AFU98343.1"/>
    </source>
</evidence>
<proteinExistence type="predicted"/>
<dbReference type="InterPro" id="IPR027385">
    <property type="entry name" value="Beta-barrel_OMP"/>
</dbReference>
<dbReference type="KEGG" id="saga:M5M_05690"/>
<dbReference type="RefSeq" id="WP_015046516.1">
    <property type="nucleotide sequence ID" value="NC_018868.3"/>
</dbReference>
<dbReference type="Proteomes" id="UP000000466">
    <property type="component" value="Chromosome"/>
</dbReference>
<dbReference type="Gene3D" id="2.40.160.20">
    <property type="match status" value="1"/>
</dbReference>
<evidence type="ECO:0000256" key="1">
    <source>
        <dbReference type="ARBA" id="ARBA00022729"/>
    </source>
</evidence>
<dbReference type="EMBL" id="CP003746">
    <property type="protein sequence ID" value="AFU98343.1"/>
    <property type="molecule type" value="Genomic_DNA"/>
</dbReference>